<reference evidence="1 2" key="1">
    <citation type="submission" date="2017-04" db="EMBL/GenBank/DDBJ databases">
        <authorList>
            <person name="Afonso C.L."/>
            <person name="Miller P.J."/>
            <person name="Scott M.A."/>
            <person name="Spackman E."/>
            <person name="Goraichik I."/>
            <person name="Dimitrov K.M."/>
            <person name="Suarez D.L."/>
            <person name="Swayne D.E."/>
        </authorList>
    </citation>
    <scope>NUCLEOTIDE SEQUENCE [LARGE SCALE GENOMIC DNA]</scope>
    <source>
        <strain evidence="1 2">LMG26642</strain>
    </source>
</reference>
<dbReference type="InterPro" id="IPR029064">
    <property type="entry name" value="Ribosomal_eL30-like_sf"/>
</dbReference>
<proteinExistence type="predicted"/>
<dbReference type="SUPFAM" id="SSF160515">
    <property type="entry name" value="YueI-like"/>
    <property type="match status" value="1"/>
</dbReference>
<protein>
    <submittedName>
        <fullName evidence="1">Uncharacterized protein YueI</fullName>
    </submittedName>
</protein>
<evidence type="ECO:0000313" key="1">
    <source>
        <dbReference type="EMBL" id="SMH39337.1"/>
    </source>
</evidence>
<dbReference type="InterPro" id="IPR012543">
    <property type="entry name" value="DUF1694"/>
</dbReference>
<dbReference type="PIRSF" id="PIRSF034303">
    <property type="entry name" value="DUF1694"/>
    <property type="match status" value="1"/>
</dbReference>
<evidence type="ECO:0000313" key="2">
    <source>
        <dbReference type="Proteomes" id="UP000193435"/>
    </source>
</evidence>
<organism evidence="1 2">
    <name type="scientific">Carnobacterium iners</name>
    <dbReference type="NCBI Taxonomy" id="1073423"/>
    <lineage>
        <taxon>Bacteria</taxon>
        <taxon>Bacillati</taxon>
        <taxon>Bacillota</taxon>
        <taxon>Bacilli</taxon>
        <taxon>Lactobacillales</taxon>
        <taxon>Carnobacteriaceae</taxon>
        <taxon>Carnobacterium</taxon>
    </lineage>
</organism>
<dbReference type="Gene3D" id="3.30.1330.30">
    <property type="match status" value="1"/>
</dbReference>
<keyword evidence="2" id="KW-1185">Reference proteome</keyword>
<gene>
    <name evidence="1" type="ORF">SAMN04488700_2229</name>
</gene>
<dbReference type="RefSeq" id="WP_085560253.1">
    <property type="nucleotide sequence ID" value="NZ_FOAH01000002.1"/>
</dbReference>
<dbReference type="OrthoDB" id="95278at2"/>
<dbReference type="STRING" id="1073423.SAMN04488700_2229"/>
<dbReference type="Proteomes" id="UP000193435">
    <property type="component" value="Unassembled WGS sequence"/>
</dbReference>
<name>A0A1X7NQC0_9LACT</name>
<dbReference type="EMBL" id="FXBJ01000002">
    <property type="protein sequence ID" value="SMH39337.1"/>
    <property type="molecule type" value="Genomic_DNA"/>
</dbReference>
<dbReference type="AlphaFoldDB" id="A0A1X7NQC0"/>
<accession>A0A1X7NQC0</accession>
<sequence>MGSDNMQNYLSKGMYGAHQTKPDERQKYLGSLRERIYLSITIEQLSSTDYSKEVKKEITQHPKNTLLFNGSVDIKDLDSYIKLSNQLDCSFRIVTDENAEKSNIGLVYVAPQAVNIEIINVVEKYPNSDKKLEKEVTKKKSFFKKFFS</sequence>
<dbReference type="Pfam" id="PF07997">
    <property type="entry name" value="DUF1694"/>
    <property type="match status" value="1"/>
</dbReference>